<evidence type="ECO:0000313" key="9">
    <source>
        <dbReference type="EMBL" id="CAK1242401.1"/>
    </source>
</evidence>
<feature type="transmembrane region" description="Helical" evidence="7">
    <location>
        <begin position="316"/>
        <end position="335"/>
    </location>
</feature>
<comment type="caution">
    <text evidence="9">The sequence shown here is derived from an EMBL/GenBank/DDBJ whole genome shotgun (WGS) entry which is preliminary data.</text>
</comment>
<accession>A0ABM9MV81</accession>
<dbReference type="PANTHER" id="PTHR40074:SF2">
    <property type="entry name" value="O-ACETYLTRANSFERASE WECH"/>
    <property type="match status" value="1"/>
</dbReference>
<keyword evidence="4 7" id="KW-0812">Transmembrane</keyword>
<keyword evidence="3" id="KW-1003">Cell membrane</keyword>
<dbReference type="Pfam" id="PF01757">
    <property type="entry name" value="Acyl_transf_3"/>
    <property type="match status" value="1"/>
</dbReference>
<feature type="transmembrane region" description="Helical" evidence="7">
    <location>
        <begin position="9"/>
        <end position="29"/>
    </location>
</feature>
<evidence type="ECO:0000256" key="1">
    <source>
        <dbReference type="ARBA" id="ARBA00004651"/>
    </source>
</evidence>
<dbReference type="GeneID" id="89536971"/>
<dbReference type="RefSeq" id="WP_010017847.1">
    <property type="nucleotide sequence ID" value="NZ_CAUZLL010000001.1"/>
</dbReference>
<dbReference type="Proteomes" id="UP001314261">
    <property type="component" value="Unassembled WGS sequence"/>
</dbReference>
<keyword evidence="5 7" id="KW-1133">Transmembrane helix</keyword>
<dbReference type="EMBL" id="CAUZLR010000005">
    <property type="protein sequence ID" value="CAK1242401.1"/>
    <property type="molecule type" value="Genomic_DNA"/>
</dbReference>
<keyword evidence="10" id="KW-1185">Reference proteome</keyword>
<evidence type="ECO:0000259" key="8">
    <source>
        <dbReference type="Pfam" id="PF01757"/>
    </source>
</evidence>
<evidence type="ECO:0000256" key="6">
    <source>
        <dbReference type="ARBA" id="ARBA00023136"/>
    </source>
</evidence>
<feature type="transmembrane region" description="Helical" evidence="7">
    <location>
        <begin position="78"/>
        <end position="95"/>
    </location>
</feature>
<evidence type="ECO:0000313" key="10">
    <source>
        <dbReference type="Proteomes" id="UP001314261"/>
    </source>
</evidence>
<name>A0ABM9MV81_9LACO</name>
<comment type="subcellular location">
    <subcellularLocation>
        <location evidence="1">Cell membrane</location>
        <topology evidence="1">Multi-pass membrane protein</topology>
    </subcellularLocation>
</comment>
<organism evidence="9 10">
    <name type="scientific">Fructobacillus fructosus</name>
    <dbReference type="NCBI Taxonomy" id="1631"/>
    <lineage>
        <taxon>Bacteria</taxon>
        <taxon>Bacillati</taxon>
        <taxon>Bacillota</taxon>
        <taxon>Bacilli</taxon>
        <taxon>Lactobacillales</taxon>
        <taxon>Lactobacillaceae</taxon>
        <taxon>Fructobacillus</taxon>
    </lineage>
</organism>
<feature type="transmembrane region" description="Helical" evidence="7">
    <location>
        <begin position="181"/>
        <end position="204"/>
    </location>
</feature>
<reference evidence="9 10" key="1">
    <citation type="submission" date="2023-10" db="EMBL/GenBank/DDBJ databases">
        <authorList>
            <person name="Botero Cardona J."/>
        </authorList>
    </citation>
    <scope>NUCLEOTIDE SEQUENCE [LARGE SCALE GENOMIC DNA]</scope>
    <source>
        <strain evidence="9 10">R-54839</strain>
    </source>
</reference>
<dbReference type="InterPro" id="IPR002656">
    <property type="entry name" value="Acyl_transf_3_dom"/>
</dbReference>
<dbReference type="PANTHER" id="PTHR40074">
    <property type="entry name" value="O-ACETYLTRANSFERASE WECH"/>
    <property type="match status" value="1"/>
</dbReference>
<gene>
    <name evidence="9" type="ORF">R54839_PPFHFPJH_00955</name>
</gene>
<sequence>MKRYYYMDVLNIFATFAVVMLHSTGYAFWNVGDAPWREAVVLQVLFIFAVPVFFMISGANLLDYRLKEETSSFFRKRLHRIAIPFLFWTIVWFIYQNVQEWHHPWSSWHTYARLFNGLMHNSVQPIFWFFYIIIGFYLSAPLLTKIFTVENKALVQYLIVLNLIINGVISYYYQVKQQDDFALIGGFSIGLSGSIVFFAIGWYLKHFPLAKRQTHLLTIAGLLSVVIMIVATIVLSDRRGQYQHQVYTIWGIFGITWSVAVYNLFQRWLINFQPKPRLARLLKNVAGASLGVYVIHDFFIDTISRQGFLKNGSPEQFYGMPVLVWLLSVLLVLLIKKIPLLKETV</sequence>
<feature type="transmembrane region" description="Helical" evidence="7">
    <location>
        <begin position="41"/>
        <end position="66"/>
    </location>
</feature>
<protein>
    <submittedName>
        <fullName evidence="9">Surface polysaccharide O-acyltransferase WecH (WecH)</fullName>
    </submittedName>
</protein>
<proteinExistence type="inferred from homology"/>
<evidence type="ECO:0000256" key="4">
    <source>
        <dbReference type="ARBA" id="ARBA00022692"/>
    </source>
</evidence>
<keyword evidence="6 7" id="KW-0472">Membrane</keyword>
<evidence type="ECO:0000256" key="7">
    <source>
        <dbReference type="SAM" id="Phobius"/>
    </source>
</evidence>
<feature type="transmembrane region" description="Helical" evidence="7">
    <location>
        <begin position="247"/>
        <end position="265"/>
    </location>
</feature>
<feature type="transmembrane region" description="Helical" evidence="7">
    <location>
        <begin position="216"/>
        <end position="235"/>
    </location>
</feature>
<comment type="similarity">
    <text evidence="2">Belongs to the acyltransferase 3 family.</text>
</comment>
<feature type="domain" description="Acyltransferase 3" evidence="8">
    <location>
        <begin position="5"/>
        <end position="335"/>
    </location>
</feature>
<feature type="transmembrane region" description="Helical" evidence="7">
    <location>
        <begin position="277"/>
        <end position="296"/>
    </location>
</feature>
<evidence type="ECO:0000256" key="2">
    <source>
        <dbReference type="ARBA" id="ARBA00007400"/>
    </source>
</evidence>
<feature type="transmembrane region" description="Helical" evidence="7">
    <location>
        <begin position="154"/>
        <end position="175"/>
    </location>
</feature>
<evidence type="ECO:0000256" key="5">
    <source>
        <dbReference type="ARBA" id="ARBA00022989"/>
    </source>
</evidence>
<feature type="transmembrane region" description="Helical" evidence="7">
    <location>
        <begin position="126"/>
        <end position="147"/>
    </location>
</feature>
<evidence type="ECO:0000256" key="3">
    <source>
        <dbReference type="ARBA" id="ARBA00022475"/>
    </source>
</evidence>